<dbReference type="GO" id="GO:0005777">
    <property type="term" value="C:peroxisome"/>
    <property type="evidence" value="ECO:0007669"/>
    <property type="project" value="UniProtKB-SubCell"/>
</dbReference>
<dbReference type="KEGG" id="qlo:115993535"/>
<dbReference type="RefSeq" id="XP_030973336.1">
    <property type="nucleotide sequence ID" value="XM_031117476.1"/>
</dbReference>
<dbReference type="NCBIfam" id="TIGR00369">
    <property type="entry name" value="unchar_dom_1"/>
    <property type="match status" value="1"/>
</dbReference>
<dbReference type="GO" id="GO:0042372">
    <property type="term" value="P:phylloquinone biosynthetic process"/>
    <property type="evidence" value="ECO:0007669"/>
    <property type="project" value="TreeGrafter"/>
</dbReference>
<comment type="subunit">
    <text evidence="7">Homotetramers.</text>
</comment>
<evidence type="ECO:0000256" key="6">
    <source>
        <dbReference type="ARBA" id="ARBA00061187"/>
    </source>
</evidence>
<dbReference type="EMBL" id="LRBV02000006">
    <property type="status" value="NOT_ANNOTATED_CDS"/>
    <property type="molecule type" value="Genomic_DNA"/>
</dbReference>
<evidence type="ECO:0000256" key="3">
    <source>
        <dbReference type="ARBA" id="ARBA00023140"/>
    </source>
</evidence>
<reference evidence="9" key="2">
    <citation type="submission" date="2021-01" db="UniProtKB">
        <authorList>
            <consortium name="EnsemblPlants"/>
        </authorList>
    </citation>
    <scope>IDENTIFICATION</scope>
</reference>
<accession>A0A7N2LZ14</accession>
<reference evidence="9 10" key="1">
    <citation type="journal article" date="2016" name="G3 (Bethesda)">
        <title>First Draft Assembly and Annotation of the Genome of a California Endemic Oak Quercus lobata Nee (Fagaceae).</title>
        <authorList>
            <person name="Sork V.L."/>
            <person name="Fitz-Gibbon S.T."/>
            <person name="Puiu D."/>
            <person name="Crepeau M."/>
            <person name="Gugger P.F."/>
            <person name="Sherman R."/>
            <person name="Stevens K."/>
            <person name="Langley C.H."/>
            <person name="Pellegrini M."/>
            <person name="Salzberg S.L."/>
        </authorList>
    </citation>
    <scope>NUCLEOTIDE SEQUENCE [LARGE SCALE GENOMIC DNA]</scope>
    <source>
        <strain evidence="9 10">cv. SW786</strain>
    </source>
</reference>
<dbReference type="InterPro" id="IPR006683">
    <property type="entry name" value="Thioestr_dom"/>
</dbReference>
<dbReference type="Pfam" id="PF03061">
    <property type="entry name" value="4HBT"/>
    <property type="match status" value="1"/>
</dbReference>
<keyword evidence="2" id="KW-0378">Hydrolase</keyword>
<dbReference type="Gene3D" id="3.10.129.10">
    <property type="entry name" value="Hotdog Thioesterase"/>
    <property type="match status" value="1"/>
</dbReference>
<feature type="domain" description="Thioesterase" evidence="8">
    <location>
        <begin position="55"/>
        <end position="125"/>
    </location>
</feature>
<dbReference type="OrthoDB" id="46529at2759"/>
<dbReference type="InParanoid" id="A0A7N2LZ14"/>
<evidence type="ECO:0000313" key="9">
    <source>
        <dbReference type="EnsemblPlants" id="QL06p021772:mrna"/>
    </source>
</evidence>
<dbReference type="Proteomes" id="UP000594261">
    <property type="component" value="Chromosome 6"/>
</dbReference>
<evidence type="ECO:0000256" key="7">
    <source>
        <dbReference type="ARBA" id="ARBA00066058"/>
    </source>
</evidence>
<dbReference type="FunFam" id="3.10.129.10:FF:000048">
    <property type="entry name" value="14-dihydroxy-2-naphthoyl-CoA thioesterase 1"/>
    <property type="match status" value="1"/>
</dbReference>
<evidence type="ECO:0000256" key="2">
    <source>
        <dbReference type="ARBA" id="ARBA00022801"/>
    </source>
</evidence>
<comment type="subcellular location">
    <subcellularLocation>
        <location evidence="1">Peroxisome</location>
    </subcellularLocation>
</comment>
<dbReference type="AlphaFoldDB" id="A0A7N2LZ14"/>
<dbReference type="Gramene" id="QL06p021772:mrna">
    <property type="protein sequence ID" value="QL06p021772:mrna"/>
    <property type="gene ID" value="QL06p021772"/>
</dbReference>
<dbReference type="SUPFAM" id="SSF54637">
    <property type="entry name" value="Thioesterase/thiol ester dehydrase-isomerase"/>
    <property type="match status" value="1"/>
</dbReference>
<dbReference type="EnsemblPlants" id="QL06p021772:mrna">
    <property type="protein sequence ID" value="QL06p021772:mrna"/>
    <property type="gene ID" value="QL06p021772"/>
</dbReference>
<dbReference type="FunCoup" id="A0A7N2LZ14">
    <property type="interactions" value="207"/>
</dbReference>
<evidence type="ECO:0000256" key="5">
    <source>
        <dbReference type="ARBA" id="ARBA00060586"/>
    </source>
</evidence>
<protein>
    <recommendedName>
        <fullName evidence="8">Thioesterase domain-containing protein</fullName>
    </recommendedName>
</protein>
<keyword evidence="10" id="KW-1185">Reference proteome</keyword>
<name>A0A7N2LZ14_QUELO</name>
<proteinExistence type="inferred from homology"/>
<gene>
    <name evidence="9" type="primary">LOC115993535</name>
</gene>
<dbReference type="CDD" id="cd03443">
    <property type="entry name" value="PaaI_thioesterase"/>
    <property type="match status" value="1"/>
</dbReference>
<organism evidence="9 10">
    <name type="scientific">Quercus lobata</name>
    <name type="common">Valley oak</name>
    <dbReference type="NCBI Taxonomy" id="97700"/>
    <lineage>
        <taxon>Eukaryota</taxon>
        <taxon>Viridiplantae</taxon>
        <taxon>Streptophyta</taxon>
        <taxon>Embryophyta</taxon>
        <taxon>Tracheophyta</taxon>
        <taxon>Spermatophyta</taxon>
        <taxon>Magnoliopsida</taxon>
        <taxon>eudicotyledons</taxon>
        <taxon>Gunneridae</taxon>
        <taxon>Pentapetalae</taxon>
        <taxon>rosids</taxon>
        <taxon>fabids</taxon>
        <taxon>Fagales</taxon>
        <taxon>Fagaceae</taxon>
        <taxon>Quercus</taxon>
    </lineage>
</organism>
<comment type="similarity">
    <text evidence="6">Belongs to the 4-hydroxybenzoyl-CoA thioesterase family. DHNA-CoA hydrolase subfamily.</text>
</comment>
<evidence type="ECO:0000313" key="10">
    <source>
        <dbReference type="Proteomes" id="UP000594261"/>
    </source>
</evidence>
<dbReference type="PANTHER" id="PTHR43240:SF5">
    <property type="entry name" value="1,4-DIHYDROXY-2-NAPHTHOYL-COA THIOESTERASE 1"/>
    <property type="match status" value="1"/>
</dbReference>
<dbReference type="GeneID" id="115993535"/>
<comment type="pathway">
    <text evidence="4">Cofactor biosynthesis; phylloquinone biosynthesis.</text>
</comment>
<dbReference type="PANTHER" id="PTHR43240">
    <property type="entry name" value="1,4-DIHYDROXY-2-NAPHTHOYL-COA THIOESTERASE 1"/>
    <property type="match status" value="1"/>
</dbReference>
<evidence type="ECO:0000256" key="4">
    <source>
        <dbReference type="ARBA" id="ARBA00060572"/>
    </source>
</evidence>
<dbReference type="OMA" id="FEFTRIT"/>
<evidence type="ECO:0000259" key="8">
    <source>
        <dbReference type="Pfam" id="PF03061"/>
    </source>
</evidence>
<dbReference type="GO" id="GO:0061522">
    <property type="term" value="F:1,4-dihydroxy-2-naphthoyl-CoA thioesterase activity"/>
    <property type="evidence" value="ECO:0007669"/>
    <property type="project" value="TreeGrafter"/>
</dbReference>
<dbReference type="InterPro" id="IPR029069">
    <property type="entry name" value="HotDog_dom_sf"/>
</dbReference>
<evidence type="ECO:0000256" key="1">
    <source>
        <dbReference type="ARBA" id="ARBA00004275"/>
    </source>
</evidence>
<sequence>MEEEKTAAIVSSSSMTADLDAPLHALGFQFEDFSPKKVSGRLHLTEICCQPFRRLHGGVSALIAEALASLGAVMASGYQRIASVHLSISHLKPANLGDHVFAEATPINVGKTMQVWEVQLWRIDPSNSQRISLVASSRVTVLSNMPMPEHLIDDAARIGKYAKL</sequence>
<keyword evidence="3" id="KW-0576">Peroxisome</keyword>
<dbReference type="InterPro" id="IPR003736">
    <property type="entry name" value="PAAI_dom"/>
</dbReference>
<comment type="pathway">
    <text evidence="5">Quinol/quinone metabolism; 1,4-dihydroxy-2-naphthoate biosynthesis; 1,4-dihydroxy-2-naphthoate from chorismate: step 7/7.</text>
</comment>